<dbReference type="GO" id="GO:0003866">
    <property type="term" value="F:3-phosphoshikimate 1-carboxyvinyltransferase activity"/>
    <property type="evidence" value="ECO:0007669"/>
    <property type="project" value="UniProtKB-UniRule"/>
</dbReference>
<comment type="subunit">
    <text evidence="8">Monomer.</text>
</comment>
<dbReference type="FunFam" id="3.65.10.10:FF:000011">
    <property type="entry name" value="3-phosphoshikimate 1-carboxyvinyltransferase"/>
    <property type="match status" value="1"/>
</dbReference>
<evidence type="ECO:0000256" key="6">
    <source>
        <dbReference type="ARBA" id="ARBA00023141"/>
    </source>
</evidence>
<comment type="caution">
    <text evidence="8">Lacks conserved residue(s) required for the propagation of feature annotation.</text>
</comment>
<feature type="domain" description="Enolpyruvate transferase" evidence="9">
    <location>
        <begin position="13"/>
        <end position="419"/>
    </location>
</feature>
<keyword evidence="4 8" id="KW-0028">Amino-acid biosynthesis</keyword>
<evidence type="ECO:0000256" key="1">
    <source>
        <dbReference type="ARBA" id="ARBA00004811"/>
    </source>
</evidence>
<proteinExistence type="inferred from homology"/>
<feature type="binding site" evidence="8">
    <location>
        <position position="124"/>
    </location>
    <ligand>
        <name>phosphoenolpyruvate</name>
        <dbReference type="ChEBI" id="CHEBI:58702"/>
    </ligand>
</feature>
<dbReference type="FunFam" id="3.65.10.10:FF:000010">
    <property type="entry name" value="3-phosphoshikimate 1-carboxyvinyltransferase"/>
    <property type="match status" value="1"/>
</dbReference>
<feature type="binding site" evidence="8">
    <location>
        <position position="27"/>
    </location>
    <ligand>
        <name>3-phosphoshikimate</name>
        <dbReference type="ChEBI" id="CHEBI:145989"/>
    </ligand>
</feature>
<comment type="subcellular location">
    <subcellularLocation>
        <location evidence="8">Cytoplasm</location>
    </subcellularLocation>
</comment>
<evidence type="ECO:0000313" key="10">
    <source>
        <dbReference type="EMBL" id="KAA1373686.1"/>
    </source>
</evidence>
<reference evidence="10" key="1">
    <citation type="submission" date="2019-09" db="EMBL/GenBank/DDBJ databases">
        <authorList>
            <person name="Li J."/>
        </authorList>
    </citation>
    <scope>NUCLEOTIDE SEQUENCE [LARGE SCALE GENOMIC DNA]</scope>
    <source>
        <strain evidence="10">NRBC 14897</strain>
    </source>
</reference>
<organism evidence="10 11">
    <name type="scientific">Aeromicrobium fastidiosum</name>
    <dbReference type="NCBI Taxonomy" id="52699"/>
    <lineage>
        <taxon>Bacteria</taxon>
        <taxon>Bacillati</taxon>
        <taxon>Actinomycetota</taxon>
        <taxon>Actinomycetes</taxon>
        <taxon>Propionibacteriales</taxon>
        <taxon>Nocardioidaceae</taxon>
        <taxon>Aeromicrobium</taxon>
    </lineage>
</organism>
<name>A0A641AHT6_9ACTN</name>
<feature type="binding site" evidence="8">
    <location>
        <position position="199"/>
    </location>
    <ligand>
        <name>3-phosphoshikimate</name>
        <dbReference type="ChEBI" id="CHEBI:145989"/>
    </ligand>
</feature>
<feature type="binding site" evidence="8">
    <location>
        <position position="170"/>
    </location>
    <ligand>
        <name>3-phosphoshikimate</name>
        <dbReference type="ChEBI" id="CHEBI:145989"/>
    </ligand>
</feature>
<feature type="binding site" evidence="8">
    <location>
        <position position="96"/>
    </location>
    <ligand>
        <name>phosphoenolpyruvate</name>
        <dbReference type="ChEBI" id="CHEBI:58702"/>
    </ligand>
</feature>
<protein>
    <recommendedName>
        <fullName evidence="8">3-phosphoshikimate 1-carboxyvinyltransferase</fullName>
        <ecNumber evidence="8">2.5.1.19</ecNumber>
    </recommendedName>
    <alternativeName>
        <fullName evidence="8">5-enolpyruvylshikimate-3-phosphate synthase</fullName>
        <shortName evidence="8">EPSP synthase</shortName>
        <shortName evidence="8">EPSPS</shortName>
    </alternativeName>
</protein>
<feature type="binding site" evidence="8">
    <location>
        <position position="411"/>
    </location>
    <ligand>
        <name>phosphoenolpyruvate</name>
        <dbReference type="ChEBI" id="CHEBI:58702"/>
    </ligand>
</feature>
<evidence type="ECO:0000256" key="4">
    <source>
        <dbReference type="ARBA" id="ARBA00022605"/>
    </source>
</evidence>
<accession>A0A641AHT6</accession>
<comment type="caution">
    <text evidence="10">The sequence shown here is derived from an EMBL/GenBank/DDBJ whole genome shotgun (WGS) entry which is preliminary data.</text>
</comment>
<dbReference type="OrthoDB" id="9809920at2"/>
<feature type="binding site" evidence="8">
    <location>
        <position position="314"/>
    </location>
    <ligand>
        <name>3-phosphoshikimate</name>
        <dbReference type="ChEBI" id="CHEBI:145989"/>
    </ligand>
</feature>
<feature type="binding site" evidence="8">
    <location>
        <position position="341"/>
    </location>
    <ligand>
        <name>3-phosphoshikimate</name>
        <dbReference type="ChEBI" id="CHEBI:145989"/>
    </ligand>
</feature>
<dbReference type="InterPro" id="IPR006264">
    <property type="entry name" value="EPSP_synthase"/>
</dbReference>
<keyword evidence="6 8" id="KW-0057">Aromatic amino acid biosynthesis</keyword>
<feature type="binding site" evidence="8">
    <location>
        <position position="26"/>
    </location>
    <ligand>
        <name>phosphoenolpyruvate</name>
        <dbReference type="ChEBI" id="CHEBI:58702"/>
    </ligand>
</feature>
<dbReference type="Proteomes" id="UP001515100">
    <property type="component" value="Unassembled WGS sequence"/>
</dbReference>
<comment type="similarity">
    <text evidence="2 8">Belongs to the EPSP synthase family.</text>
</comment>
<keyword evidence="5 8" id="KW-0808">Transferase</keyword>
<dbReference type="GO" id="GO:0005737">
    <property type="term" value="C:cytoplasm"/>
    <property type="evidence" value="ECO:0007669"/>
    <property type="project" value="UniProtKB-SubCell"/>
</dbReference>
<evidence type="ECO:0000256" key="3">
    <source>
        <dbReference type="ARBA" id="ARBA00022490"/>
    </source>
</evidence>
<dbReference type="RefSeq" id="WP_129185053.1">
    <property type="nucleotide sequence ID" value="NZ_JAGIOG010000001.1"/>
</dbReference>
<sequence length="427" mass="45332">MTAPLPWLAPHRTSPFVGEVLVPGSKSLTNRVLILAALGDGPSTVTRPLGSRDTQLMTAALTALGATVQRDAMTWTVTPIGSASTEPVTIDCGLAGTVMRFVPLLAALGSAPVTFDGDEHARIRPMATTIATLRALGLRVDDEGRGSLPFTVHGTGHVAGGEVSIDASASSQFVSALLLVGARLERGLDLRHTGSTLPSMPHIEMTVAELRRRGVRIDVPEPGRWIVHPGTIDALDVEIEPDLSNAGVFIAGALVTGGSVRIRSWPHDTDQAGDAWRTIVPAFGGTVRRDGDDLVFAAGDRLRGVELDLHDVGELTPVIAAIAALADTPSRLSGVAHLRGHETDRLAALVTEINRLGGDAEETEDGLVVRPRTLHGDTFRTYDDHRMAHAAVVLGLRVPDLLVENVVTTVKTYPNFAPVWERLMTSD</sequence>
<dbReference type="GO" id="GO:0009423">
    <property type="term" value="P:chorismate biosynthetic process"/>
    <property type="evidence" value="ECO:0007669"/>
    <property type="project" value="UniProtKB-UniRule"/>
</dbReference>
<dbReference type="PANTHER" id="PTHR21090">
    <property type="entry name" value="AROM/DEHYDROQUINATE SYNTHASE"/>
    <property type="match status" value="1"/>
</dbReference>
<feature type="binding site" evidence="8">
    <location>
        <position position="31"/>
    </location>
    <ligand>
        <name>3-phosphoshikimate</name>
        <dbReference type="ChEBI" id="CHEBI:145989"/>
    </ligand>
</feature>
<dbReference type="InterPro" id="IPR023193">
    <property type="entry name" value="EPSP_synthase_CS"/>
</dbReference>
<dbReference type="InterPro" id="IPR036968">
    <property type="entry name" value="Enolpyruvate_Tfrase_sf"/>
</dbReference>
<dbReference type="HAMAP" id="MF_00210">
    <property type="entry name" value="EPSP_synth"/>
    <property type="match status" value="1"/>
</dbReference>
<dbReference type="CDD" id="cd01556">
    <property type="entry name" value="EPSP_synthase"/>
    <property type="match status" value="1"/>
</dbReference>
<evidence type="ECO:0000256" key="5">
    <source>
        <dbReference type="ARBA" id="ARBA00022679"/>
    </source>
</evidence>
<comment type="pathway">
    <text evidence="1 8">Metabolic intermediate biosynthesis; chorismate biosynthesis; chorismate from D-erythrose 4-phosphate and phosphoenolpyruvate: step 6/7.</text>
</comment>
<dbReference type="PROSITE" id="PS00885">
    <property type="entry name" value="EPSP_SYNTHASE_2"/>
    <property type="match status" value="1"/>
</dbReference>
<feature type="binding site" evidence="8">
    <location>
        <position position="345"/>
    </location>
    <ligand>
        <name>phosphoenolpyruvate</name>
        <dbReference type="ChEBI" id="CHEBI:58702"/>
    </ligand>
</feature>
<feature type="binding site" evidence="8">
    <location>
        <position position="386"/>
    </location>
    <ligand>
        <name>phosphoenolpyruvate</name>
        <dbReference type="ChEBI" id="CHEBI:58702"/>
    </ligand>
</feature>
<feature type="binding site" evidence="8">
    <location>
        <position position="172"/>
    </location>
    <ligand>
        <name>phosphoenolpyruvate</name>
        <dbReference type="ChEBI" id="CHEBI:58702"/>
    </ligand>
</feature>
<evidence type="ECO:0000256" key="2">
    <source>
        <dbReference type="ARBA" id="ARBA00009948"/>
    </source>
</evidence>
<keyword evidence="3 8" id="KW-0963">Cytoplasm</keyword>
<comment type="function">
    <text evidence="8">Catalyzes the transfer of the enolpyruvyl moiety of phosphoenolpyruvate (PEP) to the 5-hydroxyl of shikimate-3-phosphate (S3P) to produce enolpyruvyl shikimate-3-phosphate and inorganic phosphate.</text>
</comment>
<dbReference type="Gene3D" id="3.65.10.10">
    <property type="entry name" value="Enolpyruvate transferase domain"/>
    <property type="match status" value="2"/>
</dbReference>
<feature type="active site" description="Proton acceptor" evidence="8">
    <location>
        <position position="314"/>
    </location>
</feature>
<evidence type="ECO:0000313" key="11">
    <source>
        <dbReference type="Proteomes" id="UP001515100"/>
    </source>
</evidence>
<feature type="binding site" evidence="8">
    <location>
        <position position="171"/>
    </location>
    <ligand>
        <name>3-phosphoshikimate</name>
        <dbReference type="ChEBI" id="CHEBI:145989"/>
    </ligand>
</feature>
<dbReference type="GO" id="GO:0009073">
    <property type="term" value="P:aromatic amino acid family biosynthetic process"/>
    <property type="evidence" value="ECO:0007669"/>
    <property type="project" value="UniProtKB-KW"/>
</dbReference>
<dbReference type="GO" id="GO:0008652">
    <property type="term" value="P:amino acid biosynthetic process"/>
    <property type="evidence" value="ECO:0007669"/>
    <property type="project" value="UniProtKB-KW"/>
</dbReference>
<feature type="binding site" evidence="8">
    <location>
        <position position="26"/>
    </location>
    <ligand>
        <name>3-phosphoshikimate</name>
        <dbReference type="ChEBI" id="CHEBI:145989"/>
    </ligand>
</feature>
<evidence type="ECO:0000259" key="9">
    <source>
        <dbReference type="Pfam" id="PF00275"/>
    </source>
</evidence>
<dbReference type="InterPro" id="IPR013792">
    <property type="entry name" value="RNA3'P_cycl/enolpyr_Trfase_a/b"/>
</dbReference>
<gene>
    <name evidence="8 10" type="primary">aroA</name>
    <name evidence="10" type="ORF">ESP62_017170</name>
</gene>
<dbReference type="SUPFAM" id="SSF55205">
    <property type="entry name" value="EPT/RTPC-like"/>
    <property type="match status" value="1"/>
</dbReference>
<dbReference type="EMBL" id="SDPP02000005">
    <property type="protein sequence ID" value="KAA1373686.1"/>
    <property type="molecule type" value="Genomic_DNA"/>
</dbReference>
<dbReference type="NCBIfam" id="TIGR01356">
    <property type="entry name" value="aroA"/>
    <property type="match status" value="1"/>
</dbReference>
<dbReference type="PANTHER" id="PTHR21090:SF5">
    <property type="entry name" value="PENTAFUNCTIONAL AROM POLYPEPTIDE"/>
    <property type="match status" value="1"/>
</dbReference>
<dbReference type="EC" id="2.5.1.19" evidence="8"/>
<evidence type="ECO:0000256" key="8">
    <source>
        <dbReference type="HAMAP-Rule" id="MF_00210"/>
    </source>
</evidence>
<keyword evidence="11" id="KW-1185">Reference proteome</keyword>
<dbReference type="PIRSF" id="PIRSF000505">
    <property type="entry name" value="EPSPS"/>
    <property type="match status" value="1"/>
</dbReference>
<dbReference type="UniPathway" id="UPA00053">
    <property type="reaction ID" value="UER00089"/>
</dbReference>
<dbReference type="Pfam" id="PF00275">
    <property type="entry name" value="EPSP_synthase"/>
    <property type="match status" value="1"/>
</dbReference>
<comment type="catalytic activity">
    <reaction evidence="7">
        <text>3-phosphoshikimate + phosphoenolpyruvate = 5-O-(1-carboxyvinyl)-3-phosphoshikimate + phosphate</text>
        <dbReference type="Rhea" id="RHEA:21256"/>
        <dbReference type="ChEBI" id="CHEBI:43474"/>
        <dbReference type="ChEBI" id="CHEBI:57701"/>
        <dbReference type="ChEBI" id="CHEBI:58702"/>
        <dbReference type="ChEBI" id="CHEBI:145989"/>
        <dbReference type="EC" id="2.5.1.19"/>
    </reaction>
    <physiologicalReaction direction="left-to-right" evidence="7">
        <dbReference type="Rhea" id="RHEA:21257"/>
    </physiologicalReaction>
</comment>
<dbReference type="AlphaFoldDB" id="A0A641AHT6"/>
<dbReference type="InterPro" id="IPR001986">
    <property type="entry name" value="Enolpyruvate_Tfrase_dom"/>
</dbReference>
<feature type="binding site" evidence="8">
    <location>
        <position position="172"/>
    </location>
    <ligand>
        <name>3-phosphoshikimate</name>
        <dbReference type="ChEBI" id="CHEBI:145989"/>
    </ligand>
</feature>
<evidence type="ECO:0000256" key="7">
    <source>
        <dbReference type="ARBA" id="ARBA00044633"/>
    </source>
</evidence>